<dbReference type="InterPro" id="IPR023043">
    <property type="entry name" value="NAD(P)H_OxRDtase_bac/plastid"/>
</dbReference>
<keyword evidence="7 12" id="KW-1278">Translocase</keyword>
<dbReference type="Proteomes" id="UP000193925">
    <property type="component" value="Chromosome AFERRI"/>
</dbReference>
<dbReference type="GO" id="GO:0005886">
    <property type="term" value="C:plasma membrane"/>
    <property type="evidence" value="ECO:0007669"/>
    <property type="project" value="UniProtKB-SubCell"/>
</dbReference>
<evidence type="ECO:0000313" key="14">
    <source>
        <dbReference type="EMBL" id="CDQ11789.1"/>
    </source>
</evidence>
<evidence type="ECO:0000313" key="15">
    <source>
        <dbReference type="EMBL" id="SMH65348.1"/>
    </source>
</evidence>
<feature type="transmembrane region" description="Helical" evidence="12">
    <location>
        <begin position="12"/>
        <end position="36"/>
    </location>
</feature>
<protein>
    <recommendedName>
        <fullName evidence="12">NADH-quinone oxidoreductase subunit A</fullName>
        <ecNumber evidence="12">7.1.1.-</ecNumber>
    </recommendedName>
    <alternativeName>
        <fullName evidence="12">NADH dehydrogenase I subunit A</fullName>
    </alternativeName>
    <alternativeName>
        <fullName evidence="12">NDH-1 subunit A</fullName>
    </alternativeName>
    <alternativeName>
        <fullName evidence="12">NUO1</fullName>
    </alternativeName>
</protein>
<comment type="catalytic activity">
    <reaction evidence="12 13">
        <text>a quinone + NADH + 5 H(+)(in) = a quinol + NAD(+) + 4 H(+)(out)</text>
        <dbReference type="Rhea" id="RHEA:57888"/>
        <dbReference type="ChEBI" id="CHEBI:15378"/>
        <dbReference type="ChEBI" id="CHEBI:24646"/>
        <dbReference type="ChEBI" id="CHEBI:57540"/>
        <dbReference type="ChEBI" id="CHEBI:57945"/>
        <dbReference type="ChEBI" id="CHEBI:132124"/>
    </reaction>
</comment>
<comment type="subcellular location">
    <subcellularLocation>
        <location evidence="12 13">Cell membrane</location>
        <topology evidence="12 13">Multi-pass membrane protein</topology>
    </subcellularLocation>
    <subcellularLocation>
        <location evidence="1">Membrane</location>
        <topology evidence="1">Multi-pass membrane protein</topology>
    </subcellularLocation>
</comment>
<dbReference type="InterPro" id="IPR000440">
    <property type="entry name" value="NADH_UbQ/plastoQ_OxRdtase_su3"/>
</dbReference>
<dbReference type="AlphaFoldDB" id="A0A060UZ83"/>
<evidence type="ECO:0000256" key="4">
    <source>
        <dbReference type="ARBA" id="ARBA00022475"/>
    </source>
</evidence>
<reference evidence="14" key="2">
    <citation type="submission" date="2014-07" db="EMBL/GenBank/DDBJ databases">
        <title>Initial genome analysis of the psychrotolerant acidophile Acidithiobacillus ferrivorans CF27: insights into iron and sulfur oxidation pathways and into biofilm formation.</title>
        <authorList>
            <person name="Talla E."/>
            <person name="Hedrich S."/>
            <person name="Mangenot S."/>
            <person name="Ji B."/>
            <person name="Johnson D.B."/>
            <person name="Barbe V."/>
            <person name="Bonnefoy V."/>
        </authorList>
    </citation>
    <scope>NUCLEOTIDE SEQUENCE [LARGE SCALE GENOMIC DNA]</scope>
    <source>
        <strain evidence="14">CF27</strain>
    </source>
</reference>
<evidence type="ECO:0000256" key="12">
    <source>
        <dbReference type="HAMAP-Rule" id="MF_01394"/>
    </source>
</evidence>
<evidence type="ECO:0000256" key="13">
    <source>
        <dbReference type="RuleBase" id="RU003639"/>
    </source>
</evidence>
<feature type="transmembrane region" description="Helical" evidence="12">
    <location>
        <begin position="67"/>
        <end position="90"/>
    </location>
</feature>
<keyword evidence="9 12" id="KW-0520">NAD</keyword>
<keyword evidence="16" id="KW-1185">Reference proteome</keyword>
<keyword evidence="5 12" id="KW-0812">Transmembrane</keyword>
<dbReference type="GO" id="GO:0048038">
    <property type="term" value="F:quinone binding"/>
    <property type="evidence" value="ECO:0007669"/>
    <property type="project" value="UniProtKB-KW"/>
</dbReference>
<evidence type="ECO:0000256" key="8">
    <source>
        <dbReference type="ARBA" id="ARBA00022989"/>
    </source>
</evidence>
<keyword evidence="11 12" id="KW-0472">Membrane</keyword>
<feature type="transmembrane region" description="Helical" evidence="12">
    <location>
        <begin position="96"/>
        <end position="117"/>
    </location>
</feature>
<dbReference type="GO" id="GO:0050136">
    <property type="term" value="F:NADH dehydrogenase (quinone) (non-electrogenic) activity"/>
    <property type="evidence" value="ECO:0007669"/>
    <property type="project" value="UniProtKB-UniRule"/>
</dbReference>
<dbReference type="GO" id="GO:0030964">
    <property type="term" value="C:NADH dehydrogenase complex"/>
    <property type="evidence" value="ECO:0007669"/>
    <property type="project" value="TreeGrafter"/>
</dbReference>
<dbReference type="PANTHER" id="PTHR11058">
    <property type="entry name" value="NADH-UBIQUINONE OXIDOREDUCTASE CHAIN 3"/>
    <property type="match status" value="1"/>
</dbReference>
<comment type="subunit">
    <text evidence="12">NDH-1 is composed of 14 different subunits. Subunits NuoA, H, J, K, L, M, N constitute the membrane sector of the complex.</text>
</comment>
<proteinExistence type="inferred from homology"/>
<reference evidence="14" key="1">
    <citation type="submission" date="2014-03" db="EMBL/GenBank/DDBJ databases">
        <authorList>
            <person name="Genoscope - CEA"/>
        </authorList>
    </citation>
    <scope>NUCLEOTIDE SEQUENCE [LARGE SCALE GENOMIC DNA]</scope>
    <source>
        <strain evidence="14">CF27</strain>
    </source>
</reference>
<dbReference type="HAMAP" id="MF_01394">
    <property type="entry name" value="NDH1_NuoA"/>
    <property type="match status" value="1"/>
</dbReference>
<evidence type="ECO:0000256" key="5">
    <source>
        <dbReference type="ARBA" id="ARBA00022692"/>
    </source>
</evidence>
<dbReference type="RefSeq" id="WP_035195299.1">
    <property type="nucleotide sequence ID" value="NZ_CCCS020000057.1"/>
</dbReference>
<dbReference type="PANTHER" id="PTHR11058:SF21">
    <property type="entry name" value="NADH-QUINONE OXIDOREDUCTASE SUBUNIT A"/>
    <property type="match status" value="1"/>
</dbReference>
<gene>
    <name evidence="12 14" type="primary">nuoA</name>
    <name evidence="15" type="ORF">AFERRI_20130</name>
    <name evidence="14" type="ORF">AFERRI_600015</name>
</gene>
<dbReference type="Pfam" id="PF00507">
    <property type="entry name" value="Oxidored_q4"/>
    <property type="match status" value="1"/>
</dbReference>
<accession>A0A060UZ83</accession>
<keyword evidence="3 12" id="KW-0813">Transport</keyword>
<keyword evidence="6 12" id="KW-0874">Quinone</keyword>
<evidence type="ECO:0000256" key="7">
    <source>
        <dbReference type="ARBA" id="ARBA00022967"/>
    </source>
</evidence>
<keyword evidence="10 12" id="KW-0830">Ubiquinone</keyword>
<dbReference type="EMBL" id="CCCS020000057">
    <property type="protein sequence ID" value="CDQ11789.1"/>
    <property type="molecule type" value="Genomic_DNA"/>
</dbReference>
<dbReference type="GO" id="GO:0008137">
    <property type="term" value="F:NADH dehydrogenase (ubiquinone) activity"/>
    <property type="evidence" value="ECO:0007669"/>
    <property type="project" value="InterPro"/>
</dbReference>
<name>A0A060UZ83_9PROT</name>
<evidence type="ECO:0000256" key="1">
    <source>
        <dbReference type="ARBA" id="ARBA00004141"/>
    </source>
</evidence>
<evidence type="ECO:0000256" key="11">
    <source>
        <dbReference type="ARBA" id="ARBA00023136"/>
    </source>
</evidence>
<dbReference type="EC" id="7.1.1.-" evidence="12"/>
<dbReference type="Gene3D" id="1.20.58.1610">
    <property type="entry name" value="NADH:ubiquinone/plastoquinone oxidoreductase, chain 3"/>
    <property type="match status" value="1"/>
</dbReference>
<sequence length="144" mass="16199">MTQFIVAVPPILWPLVVYFFVVIALVVTILAASSILGERTIGRATNDIFESGIVTVGNARFRVPAKFYLIAMFFVIFDLETVYLFAWSVVVRTVGWPGYFEALSFIMMLVAALTYLWRTGALEWAPTGRRPQAVTAERRGETKQ</sequence>
<reference evidence="15 16" key="3">
    <citation type="submission" date="2017-03" db="EMBL/GenBank/DDBJ databases">
        <authorList>
            <person name="Regsiter A."/>
            <person name="William W."/>
        </authorList>
    </citation>
    <scope>NUCLEOTIDE SEQUENCE [LARGE SCALE GENOMIC DNA]</scope>
    <source>
        <strain evidence="15">PRJEB5721</strain>
    </source>
</reference>
<organism evidence="14">
    <name type="scientific">Acidithiobacillus ferrivorans</name>
    <dbReference type="NCBI Taxonomy" id="160808"/>
    <lineage>
        <taxon>Bacteria</taxon>
        <taxon>Pseudomonadati</taxon>
        <taxon>Pseudomonadota</taxon>
        <taxon>Acidithiobacillia</taxon>
        <taxon>Acidithiobacillales</taxon>
        <taxon>Acidithiobacillaceae</taxon>
        <taxon>Acidithiobacillus</taxon>
    </lineage>
</organism>
<comment type="function">
    <text evidence="12">NDH-1 shuttles electrons from NADH, via FMN and iron-sulfur (Fe-S) centers, to quinones in the respiratory chain. The immediate electron acceptor for the enzyme in this species is believed to be ubiquinone. Couples the redox reaction to proton translocation (for every two electrons transferred, four hydrogen ions are translocated across the cytoplasmic membrane), and thus conserves the redox energy in a proton gradient.</text>
</comment>
<keyword evidence="4 12" id="KW-1003">Cell membrane</keyword>
<comment type="similarity">
    <text evidence="2 12 13">Belongs to the complex I subunit 3 family.</text>
</comment>
<dbReference type="EMBL" id="LT841305">
    <property type="protein sequence ID" value="SMH65348.1"/>
    <property type="molecule type" value="Genomic_DNA"/>
</dbReference>
<evidence type="ECO:0000256" key="6">
    <source>
        <dbReference type="ARBA" id="ARBA00022719"/>
    </source>
</evidence>
<evidence type="ECO:0000256" key="10">
    <source>
        <dbReference type="ARBA" id="ARBA00023075"/>
    </source>
</evidence>
<evidence type="ECO:0000313" key="16">
    <source>
        <dbReference type="Proteomes" id="UP000193925"/>
    </source>
</evidence>
<evidence type="ECO:0000256" key="3">
    <source>
        <dbReference type="ARBA" id="ARBA00022448"/>
    </source>
</evidence>
<evidence type="ECO:0000256" key="9">
    <source>
        <dbReference type="ARBA" id="ARBA00023027"/>
    </source>
</evidence>
<dbReference type="InterPro" id="IPR038430">
    <property type="entry name" value="NDAH_ubi_oxred_su3_sf"/>
</dbReference>
<keyword evidence="8 12" id="KW-1133">Transmembrane helix</keyword>
<evidence type="ECO:0000256" key="2">
    <source>
        <dbReference type="ARBA" id="ARBA00008472"/>
    </source>
</evidence>